<dbReference type="SUPFAM" id="SSF53474">
    <property type="entry name" value="alpha/beta-Hydrolases"/>
    <property type="match status" value="1"/>
</dbReference>
<keyword evidence="5" id="KW-1185">Reference proteome</keyword>
<proteinExistence type="predicted"/>
<dbReference type="Gene3D" id="3.40.50.1820">
    <property type="entry name" value="alpha/beta hydrolase"/>
    <property type="match status" value="1"/>
</dbReference>
<feature type="chain" id="PRO_5002246810" description="Xaa-Pro dipeptidyl-peptidase-like domain-containing protein" evidence="2">
    <location>
        <begin position="19"/>
        <end position="389"/>
    </location>
</feature>
<evidence type="ECO:0000313" key="5">
    <source>
        <dbReference type="Proteomes" id="UP000054498"/>
    </source>
</evidence>
<accession>A0A0D2M9H5</accession>
<organism evidence="4 5">
    <name type="scientific">Monoraphidium neglectum</name>
    <dbReference type="NCBI Taxonomy" id="145388"/>
    <lineage>
        <taxon>Eukaryota</taxon>
        <taxon>Viridiplantae</taxon>
        <taxon>Chlorophyta</taxon>
        <taxon>core chlorophytes</taxon>
        <taxon>Chlorophyceae</taxon>
        <taxon>CS clade</taxon>
        <taxon>Sphaeropleales</taxon>
        <taxon>Selenastraceae</taxon>
        <taxon>Monoraphidium</taxon>
    </lineage>
</organism>
<dbReference type="EMBL" id="KK102493">
    <property type="protein sequence ID" value="KIY97631.1"/>
    <property type="molecule type" value="Genomic_DNA"/>
</dbReference>
<evidence type="ECO:0000259" key="3">
    <source>
        <dbReference type="Pfam" id="PF02129"/>
    </source>
</evidence>
<dbReference type="OrthoDB" id="2498029at2759"/>
<dbReference type="GeneID" id="25727484"/>
<feature type="domain" description="Xaa-Pro dipeptidyl-peptidase-like" evidence="3">
    <location>
        <begin position="59"/>
        <end position="327"/>
    </location>
</feature>
<dbReference type="InterPro" id="IPR029058">
    <property type="entry name" value="AB_hydrolase_fold"/>
</dbReference>
<keyword evidence="2" id="KW-0732">Signal</keyword>
<gene>
    <name evidence="4" type="ORF">MNEG_10332</name>
</gene>
<reference evidence="4 5" key="1">
    <citation type="journal article" date="2013" name="BMC Genomics">
        <title>Reconstruction of the lipid metabolism for the microalga Monoraphidium neglectum from its genome sequence reveals characteristics suitable for biofuel production.</title>
        <authorList>
            <person name="Bogen C."/>
            <person name="Al-Dilaimi A."/>
            <person name="Albersmeier A."/>
            <person name="Wichmann J."/>
            <person name="Grundmann M."/>
            <person name="Rupp O."/>
            <person name="Lauersen K.J."/>
            <person name="Blifernez-Klassen O."/>
            <person name="Kalinowski J."/>
            <person name="Goesmann A."/>
            <person name="Mussgnug J.H."/>
            <person name="Kruse O."/>
        </authorList>
    </citation>
    <scope>NUCLEOTIDE SEQUENCE [LARGE SCALE GENOMIC DNA]</scope>
    <source>
        <strain evidence="4 5">SAG 48.87</strain>
    </source>
</reference>
<protein>
    <recommendedName>
        <fullName evidence="3">Xaa-Pro dipeptidyl-peptidase-like domain-containing protein</fullName>
    </recommendedName>
</protein>
<dbReference type="PANTHER" id="PTHR22946:SF9">
    <property type="entry name" value="POLYKETIDE TRANSFERASE AF380"/>
    <property type="match status" value="1"/>
</dbReference>
<sequence>MNPLKPLLLLVGAAIVLPWDIALIPGPVPRINLQTENTGPLDEPNYTRESVLFPSVEQGLQLEAWVYRPKHPAASPPPVVVMGHGLGAQKDMGLHNYASRFADSGLAVFVFDYRTFGGSDGMPRNWISPRRHLQDWRSALLYVATGLSADGSVDAARVALWGTSFGGGHALVMAGEQKDAIRAVVPFLDGKLTLQRNLKTRGVLALLRGAAAGLHDHVRGALGQPAAYVRLAGPVGSNSLMQLDEYELESYFSKHPKVYQGGWRNQARAAFGLEASSYRPIESVPHVTAPVLYITAVKDTLCPQEAIQAAVASTPRARQIVMPCTHFDVYRGKEFEQVVEAETAFLLEHLAPEAAAATAAAAAAAAEQDSAAAEQGAAVAGGGDAHEEL</sequence>
<evidence type="ECO:0000256" key="2">
    <source>
        <dbReference type="SAM" id="SignalP"/>
    </source>
</evidence>
<dbReference type="AlphaFoldDB" id="A0A0D2M9H5"/>
<dbReference type="RefSeq" id="XP_013896651.1">
    <property type="nucleotide sequence ID" value="XM_014041197.1"/>
</dbReference>
<dbReference type="KEGG" id="mng:MNEG_10332"/>
<dbReference type="Proteomes" id="UP000054498">
    <property type="component" value="Unassembled WGS sequence"/>
</dbReference>
<dbReference type="InterPro" id="IPR050261">
    <property type="entry name" value="FrsA_esterase"/>
</dbReference>
<dbReference type="Pfam" id="PF02129">
    <property type="entry name" value="Peptidase_S15"/>
    <property type="match status" value="1"/>
</dbReference>
<dbReference type="InterPro" id="IPR000383">
    <property type="entry name" value="Xaa-Pro-like_dom"/>
</dbReference>
<dbReference type="GO" id="GO:0016788">
    <property type="term" value="F:hydrolase activity, acting on ester bonds"/>
    <property type="evidence" value="ECO:0007669"/>
    <property type="project" value="UniProtKB-ARBA"/>
</dbReference>
<keyword evidence="1" id="KW-0378">Hydrolase</keyword>
<evidence type="ECO:0000313" key="4">
    <source>
        <dbReference type="EMBL" id="KIY97631.1"/>
    </source>
</evidence>
<dbReference type="PANTHER" id="PTHR22946">
    <property type="entry name" value="DIENELACTONE HYDROLASE DOMAIN-CONTAINING PROTEIN-RELATED"/>
    <property type="match status" value="1"/>
</dbReference>
<name>A0A0D2M9H5_9CHLO</name>
<evidence type="ECO:0000256" key="1">
    <source>
        <dbReference type="ARBA" id="ARBA00022801"/>
    </source>
</evidence>
<feature type="signal peptide" evidence="2">
    <location>
        <begin position="1"/>
        <end position="18"/>
    </location>
</feature>